<dbReference type="Proteomes" id="UP000180166">
    <property type="component" value="Chromosome"/>
</dbReference>
<dbReference type="GO" id="GO:0008610">
    <property type="term" value="P:lipid biosynthetic process"/>
    <property type="evidence" value="ECO:0007669"/>
    <property type="project" value="UniProtKB-ARBA"/>
</dbReference>
<dbReference type="Gene3D" id="3.30.70.3290">
    <property type="match status" value="2"/>
</dbReference>
<dbReference type="EMBL" id="CP017839">
    <property type="protein sequence ID" value="APA94602.1"/>
    <property type="molecule type" value="Genomic_DNA"/>
</dbReference>
<dbReference type="GO" id="GO:0016740">
    <property type="term" value="F:transferase activity"/>
    <property type="evidence" value="ECO:0007669"/>
    <property type="project" value="UniProtKB-KW"/>
</dbReference>
<organism evidence="8 9">
    <name type="scientific">Nocardia seriolae</name>
    <dbReference type="NCBI Taxonomy" id="37332"/>
    <lineage>
        <taxon>Bacteria</taxon>
        <taxon>Bacillati</taxon>
        <taxon>Actinomycetota</taxon>
        <taxon>Actinomycetes</taxon>
        <taxon>Mycobacteriales</taxon>
        <taxon>Nocardiaceae</taxon>
        <taxon>Nocardia</taxon>
    </lineage>
</organism>
<dbReference type="Pfam" id="PF00109">
    <property type="entry name" value="ketoacyl-synt"/>
    <property type="match status" value="1"/>
</dbReference>
<dbReference type="AlphaFoldDB" id="A0ABC8AKG4"/>
<sequence length="907" mass="94228">MRQSTRASTDPTPFPRVSIVGVGCRATGTDFDHEWFGLDRLAAAGLTPRQRTNLEVAVEALDDSGLGCLAPGSHAAVVFGAAGGTHTANHLSRALELHGPSLTVDSQRASPLVAVDMGVRLLADEAVPFVIAGGVDLALLPDISDLRMPGHRTGSGVCTVLILQRTADAARTRTRRYADITGPGLGFQDASGLDPHIALDEPVCGEPGTLPDRGDEPPILIPVTGRDPATIHDLALRWAVAAGSYRSVREFAAATARLIPEGTRAAILARDGSEAAARLRALSRRIAATAANAPAPQMITANPGPHDPVEVFAPVREQRTGEILFLFPGSGDHPRMGRALAARYPVFATALTAATDAVVESGGPRVWTPRNGFRRTSHPGGGSTGESACSAGHGAMDPGGETGFGGDEGWGEMVFAHASLFVFQVALAELVESWGIRADGVAGHGVGEVAAAVSSGALELGAGARVVLARARLIERAGAAGAAAVLEATPAEVMRLVEPMRTDVAVAAVDGPTTVTVSGEPRYVDALVRRAHRRAIFAQRIPAEAVPAPVHLPKVRARAAELRSELDDLAPSSPRRPLYSTTHRGLVLHTAEDLTPRADRLAPNSAGGPGAAASAPPGPSGVTAAAVSGGQRPDVRLDAEYWADNACGTVELAAALERAVTEGISTVLEIGPGPVLTNAVRERAALRDGAHAVLAREDEAGSFLRTVARLYLEGRAVDWTALGPHTTAPPQRQWRRKDFDGERLWAGGSSTAPAFPSVEIRPEGAYVVAGGLGAQGEAAVRWLLEAGARDVVVLTRTPRPLPESLAGMEDRIVVMRCDGADRTDLATALQDIRECGSAIRGVVHASGEARLAAAANLLELTAADPADFTVVLTPVPGPAESEAVRKLAAAQADRRVICVEWEVGPAA</sequence>
<dbReference type="GO" id="GO:0044283">
    <property type="term" value="P:small molecule biosynthetic process"/>
    <property type="evidence" value="ECO:0007669"/>
    <property type="project" value="UniProtKB-ARBA"/>
</dbReference>
<evidence type="ECO:0000313" key="9">
    <source>
        <dbReference type="Proteomes" id="UP000180166"/>
    </source>
</evidence>
<dbReference type="SUPFAM" id="SSF53901">
    <property type="entry name" value="Thiolase-like"/>
    <property type="match status" value="1"/>
</dbReference>
<evidence type="ECO:0000259" key="6">
    <source>
        <dbReference type="SMART" id="SM00822"/>
    </source>
</evidence>
<dbReference type="SMART" id="SM00827">
    <property type="entry name" value="PKS_AT"/>
    <property type="match status" value="1"/>
</dbReference>
<dbReference type="SMART" id="SM00822">
    <property type="entry name" value="PKS_KR"/>
    <property type="match status" value="1"/>
</dbReference>
<dbReference type="InterPro" id="IPR013968">
    <property type="entry name" value="PKS_KR"/>
</dbReference>
<dbReference type="Gene3D" id="3.40.47.10">
    <property type="match status" value="2"/>
</dbReference>
<evidence type="ECO:0000256" key="4">
    <source>
        <dbReference type="ARBA" id="ARBA00023268"/>
    </source>
</evidence>
<evidence type="ECO:0000313" key="8">
    <source>
        <dbReference type="EMBL" id="APA94602.1"/>
    </source>
</evidence>
<dbReference type="InterPro" id="IPR036291">
    <property type="entry name" value="NAD(P)-bd_dom_sf"/>
</dbReference>
<dbReference type="SUPFAM" id="SSF55048">
    <property type="entry name" value="Probable ACP-binding domain of malonyl-CoA ACP transacylase"/>
    <property type="match status" value="1"/>
</dbReference>
<dbReference type="KEGG" id="nsr:NS506_00520"/>
<dbReference type="Pfam" id="PF08659">
    <property type="entry name" value="KR"/>
    <property type="match status" value="1"/>
</dbReference>
<dbReference type="Pfam" id="PF00698">
    <property type="entry name" value="Acyl_transf_1"/>
    <property type="match status" value="1"/>
</dbReference>
<dbReference type="InterPro" id="IPR014030">
    <property type="entry name" value="Ketoacyl_synth_N"/>
</dbReference>
<dbReference type="SUPFAM" id="SSF51735">
    <property type="entry name" value="NAD(P)-binding Rossmann-fold domains"/>
    <property type="match status" value="1"/>
</dbReference>
<dbReference type="InterPro" id="IPR057326">
    <property type="entry name" value="KR_dom"/>
</dbReference>
<dbReference type="InterPro" id="IPR050091">
    <property type="entry name" value="PKS_NRPS_Biosynth_Enz"/>
</dbReference>
<keyword evidence="2" id="KW-0597">Phosphoprotein</keyword>
<dbReference type="PANTHER" id="PTHR43775:SF37">
    <property type="entry name" value="SI:DKEY-61P9.11"/>
    <property type="match status" value="1"/>
</dbReference>
<protein>
    <submittedName>
        <fullName evidence="8">Mycocerosic acid synthase</fullName>
    </submittedName>
</protein>
<dbReference type="InterPro" id="IPR016035">
    <property type="entry name" value="Acyl_Trfase/lysoPLipase"/>
</dbReference>
<keyword evidence="3" id="KW-0808">Transferase</keyword>
<proteinExistence type="predicted"/>
<dbReference type="Gene3D" id="3.40.366.10">
    <property type="entry name" value="Malonyl-Coenzyme A Acyl Carrier Protein, domain 2"/>
    <property type="match status" value="2"/>
</dbReference>
<name>A0ABC8AKG4_9NOCA</name>
<dbReference type="InterPro" id="IPR016039">
    <property type="entry name" value="Thiolase-like"/>
</dbReference>
<keyword evidence="1" id="KW-0596">Phosphopantetheine</keyword>
<evidence type="ECO:0000259" key="7">
    <source>
        <dbReference type="SMART" id="SM00827"/>
    </source>
</evidence>
<accession>A0ABC8AKG4</accession>
<dbReference type="InterPro" id="IPR016036">
    <property type="entry name" value="Malonyl_transacylase_ACP-bd"/>
</dbReference>
<evidence type="ECO:0000256" key="2">
    <source>
        <dbReference type="ARBA" id="ARBA00022553"/>
    </source>
</evidence>
<feature type="region of interest" description="Disordered" evidence="5">
    <location>
        <begin position="591"/>
        <end position="629"/>
    </location>
</feature>
<dbReference type="PANTHER" id="PTHR43775">
    <property type="entry name" value="FATTY ACID SYNTHASE"/>
    <property type="match status" value="1"/>
</dbReference>
<feature type="compositionally biased region" description="Basic and acidic residues" evidence="5">
    <location>
        <begin position="591"/>
        <end position="600"/>
    </location>
</feature>
<reference evidence="8 9" key="1">
    <citation type="submission" date="2016-10" db="EMBL/GenBank/DDBJ databases">
        <title>Genome sequence of Nocardia seriolae strain EM150506, isolated from Anguila japonica.</title>
        <authorList>
            <person name="Han H.-J."/>
        </authorList>
    </citation>
    <scope>NUCLEOTIDE SEQUENCE [LARGE SCALE GENOMIC DNA]</scope>
    <source>
        <strain evidence="8 9">EM150506</strain>
    </source>
</reference>
<dbReference type="Gene3D" id="3.40.50.720">
    <property type="entry name" value="NAD(P)-binding Rossmann-like Domain"/>
    <property type="match status" value="1"/>
</dbReference>
<gene>
    <name evidence="8" type="ORF">NS506_00520</name>
</gene>
<feature type="domain" description="Ketoreductase" evidence="6">
    <location>
        <begin position="764"/>
        <end position="904"/>
    </location>
</feature>
<feature type="region of interest" description="Disordered" evidence="5">
    <location>
        <begin position="368"/>
        <end position="404"/>
    </location>
</feature>
<evidence type="ECO:0000256" key="1">
    <source>
        <dbReference type="ARBA" id="ARBA00022450"/>
    </source>
</evidence>
<feature type="compositionally biased region" description="Low complexity" evidence="5">
    <location>
        <begin position="602"/>
        <end position="626"/>
    </location>
</feature>
<keyword evidence="4" id="KW-0511">Multifunctional enzyme</keyword>
<dbReference type="SUPFAM" id="SSF52151">
    <property type="entry name" value="FabD/lysophospholipase-like"/>
    <property type="match status" value="2"/>
</dbReference>
<dbReference type="InterPro" id="IPR014043">
    <property type="entry name" value="Acyl_transferase_dom"/>
</dbReference>
<feature type="domain" description="Malonyl-CoA:ACP transacylase (MAT)" evidence="7">
    <location>
        <begin position="326"/>
        <end position="698"/>
    </location>
</feature>
<evidence type="ECO:0000256" key="3">
    <source>
        <dbReference type="ARBA" id="ARBA00022679"/>
    </source>
</evidence>
<evidence type="ECO:0000256" key="5">
    <source>
        <dbReference type="SAM" id="MobiDB-lite"/>
    </source>
</evidence>
<dbReference type="InterPro" id="IPR001227">
    <property type="entry name" value="Ac_transferase_dom_sf"/>
</dbReference>